<dbReference type="Pfam" id="PF14690">
    <property type="entry name" value="Zn_ribbon_ISL3"/>
    <property type="match status" value="1"/>
</dbReference>
<proteinExistence type="predicted"/>
<dbReference type="STRING" id="485913.Krac_0787"/>
<reference evidence="2 3" key="1">
    <citation type="journal article" date="2011" name="Stand. Genomic Sci.">
        <title>Non-contiguous finished genome sequence and contextual data of the filamentous soil bacterium Ktedonobacter racemifer type strain (SOSP1-21).</title>
        <authorList>
            <person name="Chang Y.J."/>
            <person name="Land M."/>
            <person name="Hauser L."/>
            <person name="Chertkov O."/>
            <person name="Del Rio T.G."/>
            <person name="Nolan M."/>
            <person name="Copeland A."/>
            <person name="Tice H."/>
            <person name="Cheng J.F."/>
            <person name="Lucas S."/>
            <person name="Han C."/>
            <person name="Goodwin L."/>
            <person name="Pitluck S."/>
            <person name="Ivanova N."/>
            <person name="Ovchinikova G."/>
            <person name="Pati A."/>
            <person name="Chen A."/>
            <person name="Palaniappan K."/>
            <person name="Mavromatis K."/>
            <person name="Liolios K."/>
            <person name="Brettin T."/>
            <person name="Fiebig A."/>
            <person name="Rohde M."/>
            <person name="Abt B."/>
            <person name="Goker M."/>
            <person name="Detter J.C."/>
            <person name="Woyke T."/>
            <person name="Bristow J."/>
            <person name="Eisen J.A."/>
            <person name="Markowitz V."/>
            <person name="Hugenholtz P."/>
            <person name="Kyrpides N.C."/>
            <person name="Klenk H.P."/>
            <person name="Lapidus A."/>
        </authorList>
    </citation>
    <scope>NUCLEOTIDE SEQUENCE [LARGE SCALE GENOMIC DNA]</scope>
    <source>
        <strain evidence="3">DSM 44963</strain>
    </source>
</reference>
<organism evidence="2 3">
    <name type="scientific">Ktedonobacter racemifer DSM 44963</name>
    <dbReference type="NCBI Taxonomy" id="485913"/>
    <lineage>
        <taxon>Bacteria</taxon>
        <taxon>Bacillati</taxon>
        <taxon>Chloroflexota</taxon>
        <taxon>Ktedonobacteria</taxon>
        <taxon>Ktedonobacterales</taxon>
        <taxon>Ktedonobacteraceae</taxon>
        <taxon>Ktedonobacter</taxon>
    </lineage>
</organism>
<dbReference type="InParanoid" id="D6U8J9"/>
<dbReference type="eggNOG" id="COG3464">
    <property type="taxonomic scope" value="Bacteria"/>
</dbReference>
<name>D6U8J9_KTERA</name>
<dbReference type="RefSeq" id="WP_007922639.1">
    <property type="nucleotide sequence ID" value="NZ_ADVG01000005.1"/>
</dbReference>
<evidence type="ECO:0000259" key="1">
    <source>
        <dbReference type="Pfam" id="PF14690"/>
    </source>
</evidence>
<keyword evidence="3" id="KW-1185">Reference proteome</keyword>
<sequence>MHLLIEAEIEDAFFACPLCGSARPPYRFGSRSRTLFDLPIRMKPVQILAHRRRYRCRECSGTFLDQLPGIHASHDATERLIRYIEAHALQLTGTFTSLAKTLGMSEKVVRMIFHAEVSRLEQEYVIQTPRYLGIDEIYVEDHIYCVLADIEHHCIIDLLPKRDMDSVKKWLSQLQNKDRVECVTENEPESPRDVSGG</sequence>
<accession>D6U8J9</accession>
<feature type="domain" description="Transposase IS204/IS1001/IS1096/IS1165 zinc-finger" evidence="1">
    <location>
        <begin position="14"/>
        <end position="59"/>
    </location>
</feature>
<dbReference type="InterPro" id="IPR029261">
    <property type="entry name" value="Transposase_Znf"/>
</dbReference>
<dbReference type="OrthoDB" id="179598at2"/>
<dbReference type="AlphaFoldDB" id="D6U8J9"/>
<protein>
    <submittedName>
        <fullName evidence="2">Transposase IS204/IS1001/IS1096/IS1165 family protein</fullName>
    </submittedName>
</protein>
<dbReference type="PANTHER" id="PTHR33498">
    <property type="entry name" value="TRANSPOSASE FOR INSERTION SEQUENCE ELEMENT IS1557"/>
    <property type="match status" value="1"/>
</dbReference>
<dbReference type="EMBL" id="ADVG01000005">
    <property type="protein sequence ID" value="EFH80210.1"/>
    <property type="molecule type" value="Genomic_DNA"/>
</dbReference>
<dbReference type="InterPro" id="IPR047951">
    <property type="entry name" value="Transpos_ISL3"/>
</dbReference>
<comment type="caution">
    <text evidence="2">The sequence shown here is derived from an EMBL/GenBank/DDBJ whole genome shotgun (WGS) entry which is preliminary data.</text>
</comment>
<gene>
    <name evidence="2" type="ORF">Krac_0787</name>
</gene>
<evidence type="ECO:0000313" key="3">
    <source>
        <dbReference type="Proteomes" id="UP000004508"/>
    </source>
</evidence>
<dbReference type="PANTHER" id="PTHR33498:SF1">
    <property type="entry name" value="TRANSPOSASE FOR INSERTION SEQUENCE ELEMENT IS1557"/>
    <property type="match status" value="1"/>
</dbReference>
<evidence type="ECO:0000313" key="2">
    <source>
        <dbReference type="EMBL" id="EFH80210.1"/>
    </source>
</evidence>
<dbReference type="Proteomes" id="UP000004508">
    <property type="component" value="Unassembled WGS sequence"/>
</dbReference>